<dbReference type="Gene3D" id="3.30.1330.60">
    <property type="entry name" value="OmpA-like domain"/>
    <property type="match status" value="1"/>
</dbReference>
<keyword evidence="6" id="KW-1133">Transmembrane helix</keyword>
<dbReference type="PRINTS" id="PR01021">
    <property type="entry name" value="OMPADOMAIN"/>
</dbReference>
<evidence type="ECO:0000313" key="10">
    <source>
        <dbReference type="Proteomes" id="UP000199524"/>
    </source>
</evidence>
<feature type="domain" description="OmpA-like" evidence="8">
    <location>
        <begin position="102"/>
        <end position="219"/>
    </location>
</feature>
<dbReference type="PANTHER" id="PTHR30329:SF21">
    <property type="entry name" value="LIPOPROTEIN YIAD-RELATED"/>
    <property type="match status" value="1"/>
</dbReference>
<dbReference type="PROSITE" id="PS51257">
    <property type="entry name" value="PROKAR_LIPOPROTEIN"/>
    <property type="match status" value="1"/>
</dbReference>
<comment type="subcellular location">
    <subcellularLocation>
        <location evidence="1">Cell outer membrane</location>
    </subcellularLocation>
</comment>
<keyword evidence="7" id="KW-0732">Signal</keyword>
<feature type="transmembrane region" description="Helical" evidence="6">
    <location>
        <begin position="36"/>
        <end position="54"/>
    </location>
</feature>
<dbReference type="Proteomes" id="UP000199524">
    <property type="component" value="Chromosome I"/>
</dbReference>
<dbReference type="CDD" id="cd07185">
    <property type="entry name" value="OmpA_C-like"/>
    <property type="match status" value="1"/>
</dbReference>
<keyword evidence="3" id="KW-0998">Cell outer membrane</keyword>
<protein>
    <submittedName>
        <fullName evidence="9">Outer membrane protein OmpA</fullName>
    </submittedName>
</protein>
<evidence type="ECO:0000313" key="9">
    <source>
        <dbReference type="EMBL" id="SDS09746.1"/>
    </source>
</evidence>
<gene>
    <name evidence="9" type="ORF">SAMN05216598_0501</name>
</gene>
<sequence>MQKVITSVLVTSILLSLTGCAGTGLQDQDGSRNQTLTWGSIGTIAGAAAGALINKDNRGKGALIGAGVGGLAGAGYGVYADRQEAELRKATAGTGIDVQRHGDDIKLVMPGAITFANGSTELSPAAQFNLDKLSGSFKQYGENNIEVTGHTDSIGSNSNNIELSQKRAISVGKHLIAQGIDKTRIQIYGAGPSQPVASNGTEEGRARNRRVEIRLKAPIQPVAMDKAQ</sequence>
<feature type="transmembrane region" description="Helical" evidence="6">
    <location>
        <begin position="61"/>
        <end position="79"/>
    </location>
</feature>
<dbReference type="GO" id="GO:0009279">
    <property type="term" value="C:cell outer membrane"/>
    <property type="evidence" value="ECO:0007669"/>
    <property type="project" value="UniProtKB-SubCell"/>
</dbReference>
<dbReference type="InterPro" id="IPR050330">
    <property type="entry name" value="Bact_OuterMem_StrucFunc"/>
</dbReference>
<dbReference type="InterPro" id="IPR027367">
    <property type="entry name" value="Gly-zipper_YMGG"/>
</dbReference>
<evidence type="ECO:0000256" key="4">
    <source>
        <dbReference type="PROSITE-ProRule" id="PRU00473"/>
    </source>
</evidence>
<organism evidence="9 10">
    <name type="scientific">Pseudomonas asplenii</name>
    <dbReference type="NCBI Taxonomy" id="53407"/>
    <lineage>
        <taxon>Bacteria</taxon>
        <taxon>Pseudomonadati</taxon>
        <taxon>Pseudomonadota</taxon>
        <taxon>Gammaproteobacteria</taxon>
        <taxon>Pseudomonadales</taxon>
        <taxon>Pseudomonadaceae</taxon>
        <taxon>Pseudomonas</taxon>
    </lineage>
</organism>
<dbReference type="GeneID" id="300205549"/>
<dbReference type="EMBL" id="LT629777">
    <property type="protein sequence ID" value="SDS09746.1"/>
    <property type="molecule type" value="Genomic_DNA"/>
</dbReference>
<dbReference type="RefSeq" id="WP_090202140.1">
    <property type="nucleotide sequence ID" value="NZ_LT629777.1"/>
</dbReference>
<dbReference type="InterPro" id="IPR006664">
    <property type="entry name" value="OMP_bac"/>
</dbReference>
<reference evidence="10" key="1">
    <citation type="submission" date="2016-10" db="EMBL/GenBank/DDBJ databases">
        <authorList>
            <person name="Varghese N."/>
            <person name="Submissions S."/>
        </authorList>
    </citation>
    <scope>NUCLEOTIDE SEQUENCE [LARGE SCALE GENOMIC DNA]</scope>
    <source>
        <strain evidence="10">ATCC 23835</strain>
    </source>
</reference>
<dbReference type="Pfam" id="PF00691">
    <property type="entry name" value="OmpA"/>
    <property type="match status" value="1"/>
</dbReference>
<evidence type="ECO:0000256" key="5">
    <source>
        <dbReference type="SAM" id="MobiDB-lite"/>
    </source>
</evidence>
<feature type="signal peptide" evidence="7">
    <location>
        <begin position="1"/>
        <end position="21"/>
    </location>
</feature>
<keyword evidence="2 4" id="KW-0472">Membrane</keyword>
<keyword evidence="10" id="KW-1185">Reference proteome</keyword>
<keyword evidence="6" id="KW-0812">Transmembrane</keyword>
<evidence type="ECO:0000256" key="6">
    <source>
        <dbReference type="SAM" id="Phobius"/>
    </source>
</evidence>
<dbReference type="PROSITE" id="PS51123">
    <property type="entry name" value="OMPA_2"/>
    <property type="match status" value="1"/>
</dbReference>
<dbReference type="PANTHER" id="PTHR30329">
    <property type="entry name" value="STATOR ELEMENT OF FLAGELLAR MOTOR COMPLEX"/>
    <property type="match status" value="1"/>
</dbReference>
<evidence type="ECO:0000259" key="8">
    <source>
        <dbReference type="PROSITE" id="PS51123"/>
    </source>
</evidence>
<evidence type="ECO:0000256" key="7">
    <source>
        <dbReference type="SAM" id="SignalP"/>
    </source>
</evidence>
<feature type="region of interest" description="Disordered" evidence="5">
    <location>
        <begin position="191"/>
        <end position="228"/>
    </location>
</feature>
<dbReference type="Pfam" id="PF13441">
    <property type="entry name" value="Gly-zipper_YMGG"/>
    <property type="match status" value="1"/>
</dbReference>
<dbReference type="SUPFAM" id="SSF103088">
    <property type="entry name" value="OmpA-like"/>
    <property type="match status" value="1"/>
</dbReference>
<dbReference type="AlphaFoldDB" id="A0A1H1PEQ4"/>
<accession>A0A1H1PEQ4</accession>
<feature type="compositionally biased region" description="Basic and acidic residues" evidence="5">
    <location>
        <begin position="202"/>
        <end position="215"/>
    </location>
</feature>
<feature type="chain" id="PRO_5009256540" evidence="7">
    <location>
        <begin position="22"/>
        <end position="228"/>
    </location>
</feature>
<evidence type="ECO:0000256" key="2">
    <source>
        <dbReference type="ARBA" id="ARBA00023136"/>
    </source>
</evidence>
<evidence type="ECO:0000256" key="3">
    <source>
        <dbReference type="ARBA" id="ARBA00023237"/>
    </source>
</evidence>
<proteinExistence type="predicted"/>
<dbReference type="InterPro" id="IPR036737">
    <property type="entry name" value="OmpA-like_sf"/>
</dbReference>
<evidence type="ECO:0000256" key="1">
    <source>
        <dbReference type="ARBA" id="ARBA00004442"/>
    </source>
</evidence>
<dbReference type="InterPro" id="IPR006665">
    <property type="entry name" value="OmpA-like"/>
</dbReference>
<name>A0A1H1PEQ4_9PSED</name>